<feature type="region of interest" description="Disordered" evidence="1">
    <location>
        <begin position="64"/>
        <end position="132"/>
    </location>
</feature>
<dbReference type="OrthoDB" id="8003401at2"/>
<dbReference type="AlphaFoldDB" id="A0A2T1HPM6"/>
<dbReference type="RefSeq" id="WP_106338529.1">
    <property type="nucleotide sequence ID" value="NZ_PVZS01000023.1"/>
</dbReference>
<name>A0A2T1HPM6_9HYPH</name>
<comment type="caution">
    <text evidence="3">The sequence shown here is derived from an EMBL/GenBank/DDBJ whole genome shotgun (WGS) entry which is preliminary data.</text>
</comment>
<accession>A0A2T1HPM6</accession>
<evidence type="ECO:0000256" key="2">
    <source>
        <dbReference type="SAM" id="SignalP"/>
    </source>
</evidence>
<gene>
    <name evidence="3" type="ORF">SLNSH_18355</name>
</gene>
<feature type="compositionally biased region" description="Low complexity" evidence="1">
    <location>
        <begin position="103"/>
        <end position="115"/>
    </location>
</feature>
<evidence type="ECO:0000313" key="4">
    <source>
        <dbReference type="Proteomes" id="UP000239772"/>
    </source>
</evidence>
<feature type="compositionally biased region" description="Pro residues" evidence="1">
    <location>
        <begin position="116"/>
        <end position="128"/>
    </location>
</feature>
<feature type="signal peptide" evidence="2">
    <location>
        <begin position="1"/>
        <end position="21"/>
    </location>
</feature>
<keyword evidence="2" id="KW-0732">Signal</keyword>
<dbReference type="InterPro" id="IPR011990">
    <property type="entry name" value="TPR-like_helical_dom_sf"/>
</dbReference>
<dbReference type="Proteomes" id="UP000239772">
    <property type="component" value="Unassembled WGS sequence"/>
</dbReference>
<organism evidence="3 4">
    <name type="scientific">Alsobacter soli</name>
    <dbReference type="NCBI Taxonomy" id="2109933"/>
    <lineage>
        <taxon>Bacteria</taxon>
        <taxon>Pseudomonadati</taxon>
        <taxon>Pseudomonadota</taxon>
        <taxon>Alphaproteobacteria</taxon>
        <taxon>Hyphomicrobiales</taxon>
        <taxon>Alsobacteraceae</taxon>
        <taxon>Alsobacter</taxon>
    </lineage>
</organism>
<proteinExistence type="predicted"/>
<evidence type="ECO:0000313" key="3">
    <source>
        <dbReference type="EMBL" id="PSC03601.1"/>
    </source>
</evidence>
<reference evidence="4" key="1">
    <citation type="submission" date="2018-03" db="EMBL/GenBank/DDBJ databases">
        <authorList>
            <person name="Sun L."/>
            <person name="Liu H."/>
            <person name="Chen W."/>
            <person name="Huang K."/>
            <person name="Liu W."/>
            <person name="Gao X."/>
        </authorList>
    </citation>
    <scope>NUCLEOTIDE SEQUENCE [LARGE SCALE GENOMIC DNA]</scope>
    <source>
        <strain evidence="4">SH9</strain>
    </source>
</reference>
<feature type="region of interest" description="Disordered" evidence="1">
    <location>
        <begin position="208"/>
        <end position="231"/>
    </location>
</feature>
<protein>
    <submittedName>
        <fullName evidence="3">Uncharacterized protein</fullName>
    </submittedName>
</protein>
<feature type="chain" id="PRO_5015747774" evidence="2">
    <location>
        <begin position="22"/>
        <end position="231"/>
    </location>
</feature>
<evidence type="ECO:0000256" key="1">
    <source>
        <dbReference type="SAM" id="MobiDB-lite"/>
    </source>
</evidence>
<dbReference type="EMBL" id="PVZS01000023">
    <property type="protein sequence ID" value="PSC03601.1"/>
    <property type="molecule type" value="Genomic_DNA"/>
</dbReference>
<sequence>MAVTAAALAGCAVLALSWAGASDKAQVALAPTVTPAPAKVVAPPADDRSKPSLLGAALPLLGTAEAEPASPPQVTSQPEVAQKQADEPVNTAALTSAPVMEGSPAQADTAPAAVAEPPPPSSPAPALPARPMVSSEEAAKLVELARARIRQGDIAGARRLLERAVQAEDRDAMVALAETYDPVVLKRWGVVGVKADPRQAQALYERAAAHGGGPGEPMLAMTPSKRTGAKP</sequence>
<keyword evidence="4" id="KW-1185">Reference proteome</keyword>
<dbReference type="Gene3D" id="1.25.40.10">
    <property type="entry name" value="Tetratricopeptide repeat domain"/>
    <property type="match status" value="1"/>
</dbReference>